<dbReference type="Gene3D" id="3.40.190.10">
    <property type="entry name" value="Periplasmic binding protein-like II"/>
    <property type="match status" value="1"/>
</dbReference>
<feature type="signal peptide" evidence="2">
    <location>
        <begin position="1"/>
        <end position="25"/>
    </location>
</feature>
<evidence type="ECO:0000256" key="2">
    <source>
        <dbReference type="SAM" id="SignalP"/>
    </source>
</evidence>
<evidence type="ECO:0000313" key="3">
    <source>
        <dbReference type="EMBL" id="MCK8785948.1"/>
    </source>
</evidence>
<sequence>MLRRDLLGAALGLGAAPLAARTAFAQDGWPTRTVRWMVGYGAGGTSDVLARLLGKAMTELSGQSVVVENRPSGGAIVATEVVVRAPADGYTLLQVDNGVMVYNPALYSRLPFDPDTDLVPVNFIGRFPMIVMVRKESPYRSFADLLAASKKEAVTFGTPAVASPHHLGMELLKLRSGLDATHVPFRGTPPAIQEMLAGRIDCAMIDLGNVLPLVQAGAARALVAVHEARAPALPETPTARELGYDVVAPGWQGVVVARGTQPAQVAAMDRALQAALDTPEVKAKLATYGGERLPGGPAEFAAYIRRENAAWRPLIRDLGLRMDS</sequence>
<dbReference type="Gene3D" id="3.40.190.150">
    <property type="entry name" value="Bordetella uptake gene, domain 1"/>
    <property type="match status" value="1"/>
</dbReference>
<keyword evidence="4" id="KW-1185">Reference proteome</keyword>
<dbReference type="PANTHER" id="PTHR42928:SF5">
    <property type="entry name" value="BLR1237 PROTEIN"/>
    <property type="match status" value="1"/>
</dbReference>
<proteinExistence type="inferred from homology"/>
<name>A0A9X1YAQ4_9PROT</name>
<dbReference type="Proteomes" id="UP001139516">
    <property type="component" value="Unassembled WGS sequence"/>
</dbReference>
<gene>
    <name evidence="3" type="ORF">M0638_16335</name>
</gene>
<comment type="caution">
    <text evidence="3">The sequence shown here is derived from an EMBL/GenBank/DDBJ whole genome shotgun (WGS) entry which is preliminary data.</text>
</comment>
<reference evidence="3" key="1">
    <citation type="submission" date="2022-04" db="EMBL/GenBank/DDBJ databases">
        <title>Roseomonas acroporae sp. nov., isolated from coral Acropora digitifera.</title>
        <authorList>
            <person name="Sun H."/>
        </authorList>
    </citation>
    <scope>NUCLEOTIDE SEQUENCE</scope>
    <source>
        <strain evidence="3">NAR14</strain>
    </source>
</reference>
<evidence type="ECO:0000256" key="1">
    <source>
        <dbReference type="ARBA" id="ARBA00006987"/>
    </source>
</evidence>
<keyword evidence="2" id="KW-0732">Signal</keyword>
<comment type="similarity">
    <text evidence="1">Belongs to the UPF0065 (bug) family.</text>
</comment>
<accession>A0A9X1YAQ4</accession>
<dbReference type="CDD" id="cd07012">
    <property type="entry name" value="PBP2_Bug_TTT"/>
    <property type="match status" value="1"/>
</dbReference>
<organism evidence="3 4">
    <name type="scientific">Roseomonas acroporae</name>
    <dbReference type="NCBI Taxonomy" id="2937791"/>
    <lineage>
        <taxon>Bacteria</taxon>
        <taxon>Pseudomonadati</taxon>
        <taxon>Pseudomonadota</taxon>
        <taxon>Alphaproteobacteria</taxon>
        <taxon>Acetobacterales</taxon>
        <taxon>Roseomonadaceae</taxon>
        <taxon>Roseomonas</taxon>
    </lineage>
</organism>
<feature type="chain" id="PRO_5040816233" evidence="2">
    <location>
        <begin position="26"/>
        <end position="324"/>
    </location>
</feature>
<dbReference type="SUPFAM" id="SSF53850">
    <property type="entry name" value="Periplasmic binding protein-like II"/>
    <property type="match status" value="1"/>
</dbReference>
<dbReference type="PIRSF" id="PIRSF017082">
    <property type="entry name" value="YflP"/>
    <property type="match status" value="1"/>
</dbReference>
<protein>
    <submittedName>
        <fullName evidence="3">Tripartite tricarboxylate transporter substrate binding protein</fullName>
    </submittedName>
</protein>
<dbReference type="InterPro" id="IPR042100">
    <property type="entry name" value="Bug_dom1"/>
</dbReference>
<dbReference type="PANTHER" id="PTHR42928">
    <property type="entry name" value="TRICARBOXYLATE-BINDING PROTEIN"/>
    <property type="match status" value="1"/>
</dbReference>
<dbReference type="RefSeq" id="WP_248668068.1">
    <property type="nucleotide sequence ID" value="NZ_JALPRX010000071.1"/>
</dbReference>
<dbReference type="Pfam" id="PF03401">
    <property type="entry name" value="TctC"/>
    <property type="match status" value="1"/>
</dbReference>
<dbReference type="InterPro" id="IPR005064">
    <property type="entry name" value="BUG"/>
</dbReference>
<evidence type="ECO:0000313" key="4">
    <source>
        <dbReference type="Proteomes" id="UP001139516"/>
    </source>
</evidence>
<dbReference type="AlphaFoldDB" id="A0A9X1YAQ4"/>
<dbReference type="EMBL" id="JALPRX010000071">
    <property type="protein sequence ID" value="MCK8785948.1"/>
    <property type="molecule type" value="Genomic_DNA"/>
</dbReference>